<evidence type="ECO:0000313" key="3">
    <source>
        <dbReference type="EMBL" id="ASO23106.1"/>
    </source>
</evidence>
<protein>
    <recommendedName>
        <fullName evidence="2">Septum formation-related domain-containing protein</fullName>
    </recommendedName>
</protein>
<sequence length="322" mass="34239">MSLGTVSNGDSEDREAKAVSRRLSMIGVVSAAAVLLGACTQSPDEPTDDGSRIVPPSRVELPPSAEPEIADGETGGPGVVPADGLPAAGDCMVLADFRPVDCAEPHTMEIAAVGELSADLPRMRPEDDEMLRLTTQECAEPVADYVGSGDIDATRLHPWTVWPSQDGWAKDERWLVCGLAELGSDLVPVSRTGSVRDALVGEPFYDFQACLPDSAAETDELRYVPCDEPHRAEALPGVLPLPGGPNDPMPGAEEIEEIAAPHCEQARAAYLGGDRRDDIALSWRVPEPADWRRGANTVVCYVSTVEEVGGRLLGIGDRPLPE</sequence>
<evidence type="ECO:0000313" key="4">
    <source>
        <dbReference type="Proteomes" id="UP000204221"/>
    </source>
</evidence>
<evidence type="ECO:0000256" key="1">
    <source>
        <dbReference type="SAM" id="MobiDB-lite"/>
    </source>
</evidence>
<accession>A0A221WBZ4</accession>
<dbReference type="EMBL" id="CP022521">
    <property type="protein sequence ID" value="ASO23106.1"/>
    <property type="molecule type" value="Genomic_DNA"/>
</dbReference>
<evidence type="ECO:0000259" key="2">
    <source>
        <dbReference type="Pfam" id="PF13845"/>
    </source>
</evidence>
<proteinExistence type="predicted"/>
<keyword evidence="4" id="KW-1185">Reference proteome</keyword>
<dbReference type="AlphaFoldDB" id="A0A221WBZ4"/>
<organism evidence="3 4">
    <name type="scientific">Actinoalloteichus hoggarensis</name>
    <dbReference type="NCBI Taxonomy" id="1470176"/>
    <lineage>
        <taxon>Bacteria</taxon>
        <taxon>Bacillati</taxon>
        <taxon>Actinomycetota</taxon>
        <taxon>Actinomycetes</taxon>
        <taxon>Pseudonocardiales</taxon>
        <taxon>Pseudonocardiaceae</taxon>
        <taxon>Actinoalloteichus</taxon>
    </lineage>
</organism>
<feature type="region of interest" description="Disordered" evidence="1">
    <location>
        <begin position="40"/>
        <end position="80"/>
    </location>
</feature>
<name>A0A221WBZ4_9PSEU</name>
<feature type="domain" description="Septum formation-related" evidence="2">
    <location>
        <begin position="89"/>
        <end position="300"/>
    </location>
</feature>
<dbReference type="KEGG" id="ahg:AHOG_27545"/>
<dbReference type="Proteomes" id="UP000204221">
    <property type="component" value="Chromosome"/>
</dbReference>
<dbReference type="InterPro" id="IPR026004">
    <property type="entry name" value="Septum_form"/>
</dbReference>
<reference evidence="3 4" key="1">
    <citation type="submission" date="2017-07" db="EMBL/GenBank/DDBJ databases">
        <title>Complete genome sequence of Actinoalloteichus hoggarensis DSM 45943, type strain of Actinoalloteichus hoggarensis.</title>
        <authorList>
            <person name="Ruckert C."/>
            <person name="Nouioui I."/>
            <person name="Willmese J."/>
            <person name="van Wezel G."/>
            <person name="Klenk H.-P."/>
            <person name="Kalinowski J."/>
            <person name="Zotchev S.B."/>
        </authorList>
    </citation>
    <scope>NUCLEOTIDE SEQUENCE [LARGE SCALE GENOMIC DNA]</scope>
    <source>
        <strain evidence="3 4">DSM 45943</strain>
    </source>
</reference>
<dbReference type="Pfam" id="PF13845">
    <property type="entry name" value="Septum_form"/>
    <property type="match status" value="1"/>
</dbReference>
<gene>
    <name evidence="3" type="ORF">AHOG_27545</name>
</gene>